<feature type="domain" description="HAT C-terminal dimerisation" evidence="2">
    <location>
        <begin position="649"/>
        <end position="697"/>
    </location>
</feature>
<name>A0A672HX76_SALFA</name>
<evidence type="ECO:0000259" key="3">
    <source>
        <dbReference type="Pfam" id="PF14291"/>
    </source>
</evidence>
<dbReference type="SUPFAM" id="SSF53098">
    <property type="entry name" value="Ribonuclease H-like"/>
    <property type="match status" value="1"/>
</dbReference>
<feature type="compositionally biased region" description="Polar residues" evidence="1">
    <location>
        <begin position="18"/>
        <end position="40"/>
    </location>
</feature>
<dbReference type="InterPro" id="IPR025398">
    <property type="entry name" value="DUF4371"/>
</dbReference>
<dbReference type="InParanoid" id="A0A672HX76"/>
<evidence type="ECO:0000259" key="2">
    <source>
        <dbReference type="Pfam" id="PF05699"/>
    </source>
</evidence>
<protein>
    <recommendedName>
        <fullName evidence="6">TTF-type domain-containing protein</fullName>
    </recommendedName>
</protein>
<evidence type="ECO:0000313" key="4">
    <source>
        <dbReference type="Ensembl" id="ENSSFAP00005033961.1"/>
    </source>
</evidence>
<evidence type="ECO:0000256" key="1">
    <source>
        <dbReference type="SAM" id="MobiDB-lite"/>
    </source>
</evidence>
<dbReference type="Pfam" id="PF05699">
    <property type="entry name" value="Dimer_Tnp_hAT"/>
    <property type="match status" value="1"/>
</dbReference>
<dbReference type="Ensembl" id="ENSSFAT00005035253.1">
    <property type="protein sequence ID" value="ENSSFAP00005033961.1"/>
    <property type="gene ID" value="ENSSFAG00005017273.1"/>
</dbReference>
<feature type="region of interest" description="Disordered" evidence="1">
    <location>
        <begin position="1"/>
        <end position="46"/>
    </location>
</feature>
<dbReference type="OMA" id="HETSHTH"/>
<sequence length="718" mass="80920">FTRKQRESAPHCSDEQWDANTASSSALETSDSGGATLPSTNDDDSWCETVTDPALWRNISSDRVKSVLIERGPSSSQNRRAKYPASTRDCGLGGRTRSLTNDMMCSRLPNGQLAPRERVVYSPSTGQIFCFACKLFGATKNAFVDGFCDWKHPHLVLTTHEKSPVHMSNMLTLMQRMSGTGAINSALVKQTSEVREYWRNVLQRVVAVITFLGERGLAFRGNDELLGSPHNGNYLGVLELISQFDPFLAEHRNRHGLKGRGSVSYLSSTICEEFIDMMGEKTRQVIAEELRDAKYFSVIVDSTPDLSHVDQLTFIFRFVSKQGDTVERFLAFEPIQSHTGQSLADCVTAMVENLGLDLSNCRGQSLDNASNMSMGVNSIEASSPEVGQYFDLLQSLCTFCAASTHRWERVFRNTGIHIDLTLKSLSNTRWRCRADSTKALWQNYAKIREALESIADDDTEKRDTRSEASALAEKLNKLEIAFMANFWNTILTRFHLTSLQLQKEDMELRTAVRLLKGLCDFISAQRNLSTDFEKEALDDGAEEDAVFDGKSKFQIETFNVTIDNLAICLSHRIIVYKHLCDLFGVLFMPENASDRELIEKANILASAYPADLDSNLGNELIHFRSFIRSDELNMPPSKCLLTILECGIQSTFPNVYVALRLYLTLPVTNCEGERSFSQMARIKNELRTRMTQRRLNNLDFNDIILDFSSRKARKKPEV</sequence>
<proteinExistence type="predicted"/>
<feature type="region of interest" description="Disordered" evidence="1">
    <location>
        <begin position="68"/>
        <end position="88"/>
    </location>
</feature>
<dbReference type="PANTHER" id="PTHR45749">
    <property type="match status" value="1"/>
</dbReference>
<reference evidence="4" key="1">
    <citation type="submission" date="2025-08" db="UniProtKB">
        <authorList>
            <consortium name="Ensembl"/>
        </authorList>
    </citation>
    <scope>IDENTIFICATION</scope>
</reference>
<dbReference type="GO" id="GO:0046983">
    <property type="term" value="F:protein dimerization activity"/>
    <property type="evidence" value="ECO:0007669"/>
    <property type="project" value="InterPro"/>
</dbReference>
<accession>A0A672HX76</accession>
<dbReference type="Pfam" id="PF14291">
    <property type="entry name" value="DUF4371"/>
    <property type="match status" value="1"/>
</dbReference>
<evidence type="ECO:0008006" key="6">
    <source>
        <dbReference type="Google" id="ProtNLM"/>
    </source>
</evidence>
<keyword evidence="5" id="KW-1185">Reference proteome</keyword>
<dbReference type="AlphaFoldDB" id="A0A672HX76"/>
<feature type="domain" description="DUF4371" evidence="3">
    <location>
        <begin position="146"/>
        <end position="375"/>
    </location>
</feature>
<evidence type="ECO:0000313" key="5">
    <source>
        <dbReference type="Proteomes" id="UP000472267"/>
    </source>
</evidence>
<organism evidence="4 5">
    <name type="scientific">Salarias fasciatus</name>
    <name type="common">Jewelled blenny</name>
    <name type="synonym">Blennius fasciatus</name>
    <dbReference type="NCBI Taxonomy" id="181472"/>
    <lineage>
        <taxon>Eukaryota</taxon>
        <taxon>Metazoa</taxon>
        <taxon>Chordata</taxon>
        <taxon>Craniata</taxon>
        <taxon>Vertebrata</taxon>
        <taxon>Euteleostomi</taxon>
        <taxon>Actinopterygii</taxon>
        <taxon>Neopterygii</taxon>
        <taxon>Teleostei</taxon>
        <taxon>Neoteleostei</taxon>
        <taxon>Acanthomorphata</taxon>
        <taxon>Ovalentaria</taxon>
        <taxon>Blenniimorphae</taxon>
        <taxon>Blenniiformes</taxon>
        <taxon>Blennioidei</taxon>
        <taxon>Blenniidae</taxon>
        <taxon>Salariinae</taxon>
        <taxon>Salarias</taxon>
    </lineage>
</organism>
<dbReference type="Proteomes" id="UP000472267">
    <property type="component" value="Unassembled WGS sequence"/>
</dbReference>
<dbReference type="PANTHER" id="PTHR45749:SF23">
    <property type="entry name" value="ZINC FINGER MYM-TYPE PROTEIN 1-LIKE"/>
    <property type="match status" value="1"/>
</dbReference>
<reference evidence="4" key="2">
    <citation type="submission" date="2025-09" db="UniProtKB">
        <authorList>
            <consortium name="Ensembl"/>
        </authorList>
    </citation>
    <scope>IDENTIFICATION</scope>
</reference>
<dbReference type="InterPro" id="IPR012337">
    <property type="entry name" value="RNaseH-like_sf"/>
</dbReference>
<feature type="compositionally biased region" description="Basic and acidic residues" evidence="1">
    <location>
        <begin position="1"/>
        <end position="14"/>
    </location>
</feature>
<dbReference type="InterPro" id="IPR008906">
    <property type="entry name" value="HATC_C_dom"/>
</dbReference>